<name>A0A239HDR1_9BURK</name>
<dbReference type="SMART" id="SM00448">
    <property type="entry name" value="REC"/>
    <property type="match status" value="2"/>
</dbReference>
<dbReference type="SMART" id="SM00388">
    <property type="entry name" value="HisKA"/>
    <property type="match status" value="1"/>
</dbReference>
<dbReference type="InterPro" id="IPR003594">
    <property type="entry name" value="HATPase_dom"/>
</dbReference>
<dbReference type="SUPFAM" id="SSF52172">
    <property type="entry name" value="CheY-like"/>
    <property type="match status" value="2"/>
</dbReference>
<feature type="domain" description="Histidine kinase" evidence="5">
    <location>
        <begin position="213"/>
        <end position="432"/>
    </location>
</feature>
<dbReference type="InterPro" id="IPR004358">
    <property type="entry name" value="Sig_transdc_His_kin-like_C"/>
</dbReference>
<feature type="modified residue" description="4-aspartylphosphate" evidence="4">
    <location>
        <position position="94"/>
    </location>
</feature>
<dbReference type="InterPro" id="IPR003661">
    <property type="entry name" value="HisK_dim/P_dom"/>
</dbReference>
<dbReference type="Gene3D" id="3.30.565.10">
    <property type="entry name" value="Histidine kinase-like ATPase, C-terminal domain"/>
    <property type="match status" value="1"/>
</dbReference>
<dbReference type="CDD" id="cd00082">
    <property type="entry name" value="HisKA"/>
    <property type="match status" value="1"/>
</dbReference>
<dbReference type="InterPro" id="IPR001789">
    <property type="entry name" value="Sig_transdc_resp-reg_receiver"/>
</dbReference>
<dbReference type="InterPro" id="IPR036890">
    <property type="entry name" value="HATPase_C_sf"/>
</dbReference>
<dbReference type="GO" id="GO:0000155">
    <property type="term" value="F:phosphorelay sensor kinase activity"/>
    <property type="evidence" value="ECO:0007669"/>
    <property type="project" value="InterPro"/>
</dbReference>
<proteinExistence type="predicted"/>
<dbReference type="PROSITE" id="PS50110">
    <property type="entry name" value="RESPONSE_REGULATORY"/>
    <property type="match status" value="2"/>
</dbReference>
<dbReference type="Gene3D" id="1.10.287.130">
    <property type="match status" value="1"/>
</dbReference>
<dbReference type="EMBL" id="FZOT01000006">
    <property type="protein sequence ID" value="SNS79500.1"/>
    <property type="molecule type" value="Genomic_DNA"/>
</dbReference>
<dbReference type="SUPFAM" id="SSF55874">
    <property type="entry name" value="ATPase domain of HSP90 chaperone/DNA topoisomerase II/histidine kinase"/>
    <property type="match status" value="1"/>
</dbReference>
<dbReference type="Pfam" id="PF02518">
    <property type="entry name" value="HATPase_c"/>
    <property type="match status" value="1"/>
</dbReference>
<dbReference type="InterPro" id="IPR011006">
    <property type="entry name" value="CheY-like_superfamily"/>
</dbReference>
<dbReference type="Proteomes" id="UP000198284">
    <property type="component" value="Unassembled WGS sequence"/>
</dbReference>
<evidence type="ECO:0000256" key="1">
    <source>
        <dbReference type="ARBA" id="ARBA00000085"/>
    </source>
</evidence>
<dbReference type="Gene3D" id="3.40.50.2300">
    <property type="match status" value="2"/>
</dbReference>
<dbReference type="AlphaFoldDB" id="A0A239HDR1"/>
<reference evidence="7 8" key="1">
    <citation type="submission" date="2017-06" db="EMBL/GenBank/DDBJ databases">
        <authorList>
            <person name="Kim H.J."/>
            <person name="Triplett B.A."/>
        </authorList>
    </citation>
    <scope>NUCLEOTIDE SEQUENCE [LARGE SCALE GENOMIC DNA]</scope>
    <source>
        <strain evidence="7 8">U15</strain>
    </source>
</reference>
<accession>A0A239HDR1</accession>
<organism evidence="7 8">
    <name type="scientific">Noviherbaspirillum humi</name>
    <dbReference type="NCBI Taxonomy" id="1688639"/>
    <lineage>
        <taxon>Bacteria</taxon>
        <taxon>Pseudomonadati</taxon>
        <taxon>Pseudomonadota</taxon>
        <taxon>Betaproteobacteria</taxon>
        <taxon>Burkholderiales</taxon>
        <taxon>Oxalobacteraceae</taxon>
        <taxon>Noviherbaspirillum</taxon>
    </lineage>
</organism>
<keyword evidence="8" id="KW-1185">Reference proteome</keyword>
<feature type="domain" description="Response regulatory" evidence="6">
    <location>
        <begin position="44"/>
        <end position="161"/>
    </location>
</feature>
<evidence type="ECO:0000313" key="7">
    <source>
        <dbReference type="EMBL" id="SNS79500.1"/>
    </source>
</evidence>
<dbReference type="SUPFAM" id="SSF47384">
    <property type="entry name" value="Homodimeric domain of signal transducing histidine kinase"/>
    <property type="match status" value="1"/>
</dbReference>
<protein>
    <recommendedName>
        <fullName evidence="2">histidine kinase</fullName>
        <ecNumber evidence="2">2.7.13.3</ecNumber>
    </recommendedName>
</protein>
<keyword evidence="3 4" id="KW-0597">Phosphoprotein</keyword>
<dbReference type="PROSITE" id="PS50109">
    <property type="entry name" value="HIS_KIN"/>
    <property type="match status" value="1"/>
</dbReference>
<dbReference type="InterPro" id="IPR036097">
    <property type="entry name" value="HisK_dim/P_sf"/>
</dbReference>
<dbReference type="EC" id="2.7.13.3" evidence="2"/>
<evidence type="ECO:0000259" key="6">
    <source>
        <dbReference type="PROSITE" id="PS50110"/>
    </source>
</evidence>
<evidence type="ECO:0000256" key="3">
    <source>
        <dbReference type="ARBA" id="ARBA00022553"/>
    </source>
</evidence>
<evidence type="ECO:0000313" key="8">
    <source>
        <dbReference type="Proteomes" id="UP000198284"/>
    </source>
</evidence>
<dbReference type="PRINTS" id="PR00344">
    <property type="entry name" value="BCTRLSENSOR"/>
</dbReference>
<dbReference type="PANTHER" id="PTHR43065">
    <property type="entry name" value="SENSOR HISTIDINE KINASE"/>
    <property type="match status" value="1"/>
</dbReference>
<feature type="domain" description="Response regulatory" evidence="6">
    <location>
        <begin position="452"/>
        <end position="568"/>
    </location>
</feature>
<gene>
    <name evidence="7" type="ORF">SAMN06265795_106210</name>
</gene>
<feature type="modified residue" description="4-aspartylphosphate" evidence="4">
    <location>
        <position position="502"/>
    </location>
</feature>
<evidence type="ECO:0000256" key="2">
    <source>
        <dbReference type="ARBA" id="ARBA00012438"/>
    </source>
</evidence>
<evidence type="ECO:0000256" key="4">
    <source>
        <dbReference type="PROSITE-ProRule" id="PRU00169"/>
    </source>
</evidence>
<dbReference type="PANTHER" id="PTHR43065:SF49">
    <property type="entry name" value="HISTIDINE KINASE"/>
    <property type="match status" value="1"/>
</dbReference>
<comment type="catalytic activity">
    <reaction evidence="1">
        <text>ATP + protein L-histidine = ADP + protein N-phospho-L-histidine.</text>
        <dbReference type="EC" id="2.7.13.3"/>
    </reaction>
</comment>
<sequence length="570" mass="62489">MLWFDSADPSLYWVRSDDLKAAISENGLGNESNMHCVLGQQQTKVLLIDDQVIVAEMISDMLHGQPDFSLDYVPDAKQALDNALLFKPTVVLVDLKMPAIDGFGLIRLFRNHPETRQLPIILLSSEESPENKVQGFSVGANDYLVKWPNKLELVARLRYHSSAHIAHRERDDAYLSLHRSQQELLARTRELAQSHAALHHAQKMEAVGKLTGGVAHDFNNVLQIISGHLQLLMLDAADSPVMRDRITAALDGVGRGAKLASQLLAFARRHPLQPAVIHPGDLLHGMTELLKRALGDGPELDIRVADDQWNTLVDPNQLESVILNLVLNARDAMGSRGRLLIATDNLRVETAQPGLDSGEYVRITVSDTGMGMPPDVLDRAFEPFFTTKPDGQGTGLGLSMAYGFVKQSGGHIDIDSRFGHGTTLRIVLPRTRQLLPVGAADVEPAIAGGTETVLVIEDEEQVRRTTCELLGRYGYRILQAEDGAAALRLLTDGTEVDLVFSDVVMPGKLRGVELAREIRKLAPAARILFASGYAEGTLVHDGKLEPGFCLLSKPYSGLTLARQIRHMLDA</sequence>
<dbReference type="InterPro" id="IPR005467">
    <property type="entry name" value="His_kinase_dom"/>
</dbReference>
<evidence type="ECO:0000259" key="5">
    <source>
        <dbReference type="PROSITE" id="PS50109"/>
    </source>
</evidence>
<dbReference type="Pfam" id="PF00072">
    <property type="entry name" value="Response_reg"/>
    <property type="match status" value="2"/>
</dbReference>
<dbReference type="SMART" id="SM00387">
    <property type="entry name" value="HATPase_c"/>
    <property type="match status" value="1"/>
</dbReference>